<proteinExistence type="predicted"/>
<keyword evidence="4" id="KW-1185">Reference proteome</keyword>
<name>A0A7R7EI55_9FIRM</name>
<evidence type="ECO:0000256" key="1">
    <source>
        <dbReference type="ARBA" id="ARBA00022801"/>
    </source>
</evidence>
<dbReference type="PANTHER" id="PTHR48081:SF13">
    <property type="entry name" value="ALPHA_BETA HYDROLASE"/>
    <property type="match status" value="1"/>
</dbReference>
<dbReference type="EMBL" id="AP024169">
    <property type="protein sequence ID" value="BCN29202.1"/>
    <property type="molecule type" value="Genomic_DNA"/>
</dbReference>
<dbReference type="InterPro" id="IPR029058">
    <property type="entry name" value="AB_hydrolase_fold"/>
</dbReference>
<feature type="domain" description="BD-FAE-like" evidence="2">
    <location>
        <begin position="39"/>
        <end position="208"/>
    </location>
</feature>
<dbReference type="GO" id="GO:0016787">
    <property type="term" value="F:hydrolase activity"/>
    <property type="evidence" value="ECO:0007669"/>
    <property type="project" value="UniProtKB-KW"/>
</dbReference>
<dbReference type="SUPFAM" id="SSF53474">
    <property type="entry name" value="alpha/beta-Hydrolases"/>
    <property type="match status" value="1"/>
</dbReference>
<reference evidence="3 4" key="1">
    <citation type="submission" date="2020-11" db="EMBL/GenBank/DDBJ databases">
        <title>Draft genome sequencing of a Lachnospiraceae strain isolated from anoxic soil subjected to BSD treatment.</title>
        <authorList>
            <person name="Uek A."/>
            <person name="Tonouchi A."/>
        </authorList>
    </citation>
    <scope>NUCLEOTIDE SEQUENCE [LARGE SCALE GENOMIC DNA]</scope>
    <source>
        <strain evidence="3 4">TB5</strain>
    </source>
</reference>
<dbReference type="RefSeq" id="WP_271714490.1">
    <property type="nucleotide sequence ID" value="NZ_AP024169.1"/>
</dbReference>
<dbReference type="Proteomes" id="UP000595897">
    <property type="component" value="Chromosome"/>
</dbReference>
<dbReference type="AlphaFoldDB" id="A0A7R7EI55"/>
<dbReference type="PANTHER" id="PTHR48081">
    <property type="entry name" value="AB HYDROLASE SUPERFAMILY PROTEIN C4A8.06C"/>
    <property type="match status" value="1"/>
</dbReference>
<feature type="domain" description="BD-FAE-like" evidence="2">
    <location>
        <begin position="248"/>
        <end position="290"/>
    </location>
</feature>
<gene>
    <name evidence="3" type="ORF">bsdtb5_04970</name>
</gene>
<accession>A0A7R7EI55</accession>
<dbReference type="Pfam" id="PF20434">
    <property type="entry name" value="BD-FAE"/>
    <property type="match status" value="2"/>
</dbReference>
<sequence length="327" mass="35713">MKKSTIVKPLCPPGRPPRYEDVPYADVVLDNGQSHTLMMDIYQDLNQKEPGPCIIYYFGGGWMWGEYKQVTQKAVYCRDLVKLVEQGYTIISPSYRLASQSVFPACIHDCKGVVRFLKANANTYHIDPERIGVLGNSAGGHLAAMVAMSSECVEMEGNVGGNLEYSSAVKAAAVFYAPADLEECIRAGAAELDGPPKDLVGTEIDNVANQAVEIETQILGYTGEGRSLWSLNKVLESGDTNHPDWKYIELARKCSANHYASASCPPMIIMHGGQDQVVPINQSENLYHELIAAGADATYVSCSKACHGPSMGKAADEMAYRFLMDRL</sequence>
<dbReference type="InterPro" id="IPR050300">
    <property type="entry name" value="GDXG_lipolytic_enzyme"/>
</dbReference>
<dbReference type="Gene3D" id="3.40.50.1820">
    <property type="entry name" value="alpha/beta hydrolase"/>
    <property type="match status" value="1"/>
</dbReference>
<dbReference type="KEGG" id="ahb:bsdtb5_04970"/>
<evidence type="ECO:0000259" key="2">
    <source>
        <dbReference type="Pfam" id="PF20434"/>
    </source>
</evidence>
<evidence type="ECO:0000313" key="4">
    <source>
        <dbReference type="Proteomes" id="UP000595897"/>
    </source>
</evidence>
<protein>
    <submittedName>
        <fullName evidence="3">Lipase</fullName>
    </submittedName>
</protein>
<evidence type="ECO:0000313" key="3">
    <source>
        <dbReference type="EMBL" id="BCN29202.1"/>
    </source>
</evidence>
<organism evidence="3 4">
    <name type="scientific">Anaeromicropila herbilytica</name>
    <dbReference type="NCBI Taxonomy" id="2785025"/>
    <lineage>
        <taxon>Bacteria</taxon>
        <taxon>Bacillati</taxon>
        <taxon>Bacillota</taxon>
        <taxon>Clostridia</taxon>
        <taxon>Lachnospirales</taxon>
        <taxon>Lachnospiraceae</taxon>
        <taxon>Anaeromicropila</taxon>
    </lineage>
</organism>
<keyword evidence="1" id="KW-0378">Hydrolase</keyword>
<dbReference type="InterPro" id="IPR049492">
    <property type="entry name" value="BD-FAE-like_dom"/>
</dbReference>